<proteinExistence type="predicted"/>
<name>X6L9M0_RETFI</name>
<organism evidence="1 2">
    <name type="scientific">Reticulomyxa filosa</name>
    <dbReference type="NCBI Taxonomy" id="46433"/>
    <lineage>
        <taxon>Eukaryota</taxon>
        <taxon>Sar</taxon>
        <taxon>Rhizaria</taxon>
        <taxon>Retaria</taxon>
        <taxon>Foraminifera</taxon>
        <taxon>Monothalamids</taxon>
        <taxon>Reticulomyxidae</taxon>
        <taxon>Reticulomyxa</taxon>
    </lineage>
</organism>
<dbReference type="Proteomes" id="UP000023152">
    <property type="component" value="Unassembled WGS sequence"/>
</dbReference>
<dbReference type="AlphaFoldDB" id="X6L9M0"/>
<sequence length="219" mass="25443">MYLDDYFVFAAPNDTYVYCEPLAKKKQKKTPLWNVLFVIHIFAICSTSENVTSPDECPSWNVLINSTTNYTDNDLRVSVGNCVFNSSKVAEETGLPEFVCSYNQTSDDLNDELHIFNEDWQLAWYSSNNYAYYLNIPAIRVYNQEFAYLFVHQVSTVGHGFVVWGIGTYINLYPHPVDPYGMMWICNVTNTTNIAFALTQGCTRRQQWQYFDFYTSTWN</sequence>
<reference evidence="1 2" key="1">
    <citation type="journal article" date="2013" name="Curr. Biol.">
        <title>The Genome of the Foraminiferan Reticulomyxa filosa.</title>
        <authorList>
            <person name="Glockner G."/>
            <person name="Hulsmann N."/>
            <person name="Schleicher M."/>
            <person name="Noegel A.A."/>
            <person name="Eichinger L."/>
            <person name="Gallinger C."/>
            <person name="Pawlowski J."/>
            <person name="Sierra R."/>
            <person name="Euteneuer U."/>
            <person name="Pillet L."/>
            <person name="Moustafa A."/>
            <person name="Platzer M."/>
            <person name="Groth M."/>
            <person name="Szafranski K."/>
            <person name="Schliwa M."/>
        </authorList>
    </citation>
    <scope>NUCLEOTIDE SEQUENCE [LARGE SCALE GENOMIC DNA]</scope>
</reference>
<dbReference type="EMBL" id="ASPP01047801">
    <property type="protein sequence ID" value="ETN98055.1"/>
    <property type="molecule type" value="Genomic_DNA"/>
</dbReference>
<evidence type="ECO:0000313" key="1">
    <source>
        <dbReference type="EMBL" id="ETN98055.1"/>
    </source>
</evidence>
<protein>
    <submittedName>
        <fullName evidence="1">Uncharacterized protein</fullName>
    </submittedName>
</protein>
<keyword evidence="2" id="KW-1185">Reference proteome</keyword>
<comment type="caution">
    <text evidence="1">The sequence shown here is derived from an EMBL/GenBank/DDBJ whole genome shotgun (WGS) entry which is preliminary data.</text>
</comment>
<gene>
    <name evidence="1" type="ORF">RFI_39467</name>
</gene>
<feature type="non-terminal residue" evidence="1">
    <location>
        <position position="219"/>
    </location>
</feature>
<accession>X6L9M0</accession>
<evidence type="ECO:0000313" key="2">
    <source>
        <dbReference type="Proteomes" id="UP000023152"/>
    </source>
</evidence>